<keyword evidence="3" id="KW-1185">Reference proteome</keyword>
<comment type="caution">
    <text evidence="2">The sequence shown here is derived from an EMBL/GenBank/DDBJ whole genome shotgun (WGS) entry which is preliminary data.</text>
</comment>
<dbReference type="EMBL" id="JAIWYP010000014">
    <property type="protein sequence ID" value="KAH3711209.1"/>
    <property type="molecule type" value="Genomic_DNA"/>
</dbReference>
<feature type="coiled-coil region" evidence="1">
    <location>
        <begin position="20"/>
        <end position="47"/>
    </location>
</feature>
<gene>
    <name evidence="2" type="ORF">DPMN_070711</name>
</gene>
<reference evidence="2" key="2">
    <citation type="submission" date="2020-11" db="EMBL/GenBank/DDBJ databases">
        <authorList>
            <person name="McCartney M.A."/>
            <person name="Auch B."/>
            <person name="Kono T."/>
            <person name="Mallez S."/>
            <person name="Becker A."/>
            <person name="Gohl D.M."/>
            <person name="Silverstein K.A.T."/>
            <person name="Koren S."/>
            <person name="Bechman K.B."/>
            <person name="Herman A."/>
            <person name="Abrahante J.E."/>
            <person name="Garbe J."/>
        </authorList>
    </citation>
    <scope>NUCLEOTIDE SEQUENCE</scope>
    <source>
        <strain evidence="2">Duluth1</strain>
        <tissue evidence="2">Whole animal</tissue>
    </source>
</reference>
<evidence type="ECO:0000313" key="2">
    <source>
        <dbReference type="EMBL" id="KAH3711209.1"/>
    </source>
</evidence>
<sequence length="93" mass="11371">MKLREMEMVNTIKMKTQLKEMRENERLTEERKRIETLKKQRSELEQSLFKKETIISRLDNETARKHYHHVNKEEAKDDHKMFMIKPNVPKSSD</sequence>
<proteinExistence type="predicted"/>
<protein>
    <submittedName>
        <fullName evidence="2">Uncharacterized protein</fullName>
    </submittedName>
</protein>
<evidence type="ECO:0000256" key="1">
    <source>
        <dbReference type="SAM" id="Coils"/>
    </source>
</evidence>
<dbReference type="AlphaFoldDB" id="A0A9D3Z6N8"/>
<keyword evidence="1" id="KW-0175">Coiled coil</keyword>
<name>A0A9D3Z6N8_DREPO</name>
<organism evidence="2 3">
    <name type="scientific">Dreissena polymorpha</name>
    <name type="common">Zebra mussel</name>
    <name type="synonym">Mytilus polymorpha</name>
    <dbReference type="NCBI Taxonomy" id="45954"/>
    <lineage>
        <taxon>Eukaryota</taxon>
        <taxon>Metazoa</taxon>
        <taxon>Spiralia</taxon>
        <taxon>Lophotrochozoa</taxon>
        <taxon>Mollusca</taxon>
        <taxon>Bivalvia</taxon>
        <taxon>Autobranchia</taxon>
        <taxon>Heteroconchia</taxon>
        <taxon>Euheterodonta</taxon>
        <taxon>Imparidentia</taxon>
        <taxon>Neoheterodontei</taxon>
        <taxon>Myida</taxon>
        <taxon>Dreissenoidea</taxon>
        <taxon>Dreissenidae</taxon>
        <taxon>Dreissena</taxon>
    </lineage>
</organism>
<accession>A0A9D3Z6N8</accession>
<evidence type="ECO:0000313" key="3">
    <source>
        <dbReference type="Proteomes" id="UP000828390"/>
    </source>
</evidence>
<dbReference type="Proteomes" id="UP000828390">
    <property type="component" value="Unassembled WGS sequence"/>
</dbReference>
<reference evidence="2" key="1">
    <citation type="journal article" date="2019" name="bioRxiv">
        <title>The Genome of the Zebra Mussel, Dreissena polymorpha: A Resource for Invasive Species Research.</title>
        <authorList>
            <person name="McCartney M.A."/>
            <person name="Auch B."/>
            <person name="Kono T."/>
            <person name="Mallez S."/>
            <person name="Zhang Y."/>
            <person name="Obille A."/>
            <person name="Becker A."/>
            <person name="Abrahante J.E."/>
            <person name="Garbe J."/>
            <person name="Badalamenti J.P."/>
            <person name="Herman A."/>
            <person name="Mangelson H."/>
            <person name="Liachko I."/>
            <person name="Sullivan S."/>
            <person name="Sone E.D."/>
            <person name="Koren S."/>
            <person name="Silverstein K.A.T."/>
            <person name="Beckman K.B."/>
            <person name="Gohl D.M."/>
        </authorList>
    </citation>
    <scope>NUCLEOTIDE SEQUENCE</scope>
    <source>
        <strain evidence="2">Duluth1</strain>
        <tissue evidence="2">Whole animal</tissue>
    </source>
</reference>